<evidence type="ECO:0000259" key="6">
    <source>
        <dbReference type="Pfam" id="PF02656"/>
    </source>
</evidence>
<evidence type="ECO:0000256" key="5">
    <source>
        <dbReference type="SAM" id="Phobius"/>
    </source>
</evidence>
<reference evidence="8" key="1">
    <citation type="journal article" date="2019" name="Int. J. Syst. Evol. Microbiol.">
        <title>The Global Catalogue of Microorganisms (GCM) 10K type strain sequencing project: providing services to taxonomists for standard genome sequencing and annotation.</title>
        <authorList>
            <consortium name="The Broad Institute Genomics Platform"/>
            <consortium name="The Broad Institute Genome Sequencing Center for Infectious Disease"/>
            <person name="Wu L."/>
            <person name="Ma J."/>
        </authorList>
    </citation>
    <scope>NUCLEOTIDE SEQUENCE [LARGE SCALE GENOMIC DNA]</scope>
    <source>
        <strain evidence="8">IBRC-M 10906</strain>
    </source>
</reference>
<feature type="domain" description="DUF202" evidence="6">
    <location>
        <begin position="4"/>
        <end position="62"/>
    </location>
</feature>
<feature type="transmembrane region" description="Helical" evidence="5">
    <location>
        <begin position="12"/>
        <end position="33"/>
    </location>
</feature>
<dbReference type="Pfam" id="PF02656">
    <property type="entry name" value="DUF202"/>
    <property type="match status" value="1"/>
</dbReference>
<comment type="subcellular location">
    <subcellularLocation>
        <location evidence="1">Endomembrane system</location>
        <topology evidence="1">Multi-pass membrane protein</topology>
    </subcellularLocation>
</comment>
<keyword evidence="2 5" id="KW-0812">Transmembrane</keyword>
<feature type="transmembrane region" description="Helical" evidence="5">
    <location>
        <begin position="39"/>
        <end position="60"/>
    </location>
</feature>
<sequence>MTGGLQPERTGLAWQRTALAAGACAALLLHAAARGRWGVLTVPAACAAGTAALLAIAGGIRERELRRRTEPAPVRAVVIGVVSLAVAGTAAATLVAFLR</sequence>
<evidence type="ECO:0000256" key="2">
    <source>
        <dbReference type="ARBA" id="ARBA00022692"/>
    </source>
</evidence>
<comment type="caution">
    <text evidence="7">The sequence shown here is derived from an EMBL/GenBank/DDBJ whole genome shotgun (WGS) entry which is preliminary data.</text>
</comment>
<feature type="transmembrane region" description="Helical" evidence="5">
    <location>
        <begin position="72"/>
        <end position="98"/>
    </location>
</feature>
<evidence type="ECO:0000256" key="4">
    <source>
        <dbReference type="ARBA" id="ARBA00023136"/>
    </source>
</evidence>
<keyword evidence="3 5" id="KW-1133">Transmembrane helix</keyword>
<name>A0ABW5W977_9PSEU</name>
<dbReference type="InterPro" id="IPR003807">
    <property type="entry name" value="DUF202"/>
</dbReference>
<proteinExistence type="predicted"/>
<evidence type="ECO:0000256" key="1">
    <source>
        <dbReference type="ARBA" id="ARBA00004127"/>
    </source>
</evidence>
<accession>A0ABW5W977</accession>
<dbReference type="RefSeq" id="WP_377386647.1">
    <property type="nucleotide sequence ID" value="NZ_JBHSAN010000006.1"/>
</dbReference>
<dbReference type="Proteomes" id="UP001597478">
    <property type="component" value="Unassembled WGS sequence"/>
</dbReference>
<keyword evidence="4 5" id="KW-0472">Membrane</keyword>
<organism evidence="7 8">
    <name type="scientific">Prauserella oleivorans</name>
    <dbReference type="NCBI Taxonomy" id="1478153"/>
    <lineage>
        <taxon>Bacteria</taxon>
        <taxon>Bacillati</taxon>
        <taxon>Actinomycetota</taxon>
        <taxon>Actinomycetes</taxon>
        <taxon>Pseudonocardiales</taxon>
        <taxon>Pseudonocardiaceae</taxon>
        <taxon>Prauserella</taxon>
    </lineage>
</organism>
<evidence type="ECO:0000313" key="8">
    <source>
        <dbReference type="Proteomes" id="UP001597478"/>
    </source>
</evidence>
<dbReference type="EMBL" id="JBHUOF010000007">
    <property type="protein sequence ID" value="MFD2799030.1"/>
    <property type="molecule type" value="Genomic_DNA"/>
</dbReference>
<evidence type="ECO:0000256" key="3">
    <source>
        <dbReference type="ARBA" id="ARBA00022989"/>
    </source>
</evidence>
<protein>
    <submittedName>
        <fullName evidence="7">DUF202 domain-containing protein</fullName>
    </submittedName>
</protein>
<evidence type="ECO:0000313" key="7">
    <source>
        <dbReference type="EMBL" id="MFD2799030.1"/>
    </source>
</evidence>
<gene>
    <name evidence="7" type="ORF">ACFS2C_06460</name>
</gene>
<keyword evidence="8" id="KW-1185">Reference proteome</keyword>